<comment type="subcellular location">
    <subcellularLocation>
        <location evidence="1">Cell membrane</location>
        <topology evidence="1">Multi-pass membrane protein</topology>
    </subcellularLocation>
</comment>
<dbReference type="GO" id="GO:0019646">
    <property type="term" value="P:aerobic electron transport chain"/>
    <property type="evidence" value="ECO:0007669"/>
    <property type="project" value="TreeGrafter"/>
</dbReference>
<dbReference type="NCBIfam" id="TIGR00203">
    <property type="entry name" value="cydB"/>
    <property type="match status" value="1"/>
</dbReference>
<dbReference type="GO" id="GO:0070069">
    <property type="term" value="C:cytochrome complex"/>
    <property type="evidence" value="ECO:0007669"/>
    <property type="project" value="TreeGrafter"/>
</dbReference>
<reference evidence="8 9" key="2">
    <citation type="submission" date="2018-03" db="EMBL/GenBank/DDBJ databases">
        <title>Draft genome of Pseudomonas putida strain KT-27.</title>
        <authorList>
            <person name="Yoshizawa S."/>
            <person name="Khan N.H."/>
            <person name="Nishimura M."/>
            <person name="Chiura H.X."/>
            <person name="Ogura Y."/>
            <person name="Hayashi T."/>
            <person name="Kogure K."/>
        </authorList>
    </citation>
    <scope>NUCLEOTIDE SEQUENCE [LARGE SCALE GENOMIC DNA]</scope>
    <source>
        <strain evidence="8 9">KT-27</strain>
    </source>
</reference>
<keyword evidence="4 7" id="KW-0812">Transmembrane</keyword>
<feature type="transmembrane region" description="Helical" evidence="7">
    <location>
        <begin position="6"/>
        <end position="25"/>
    </location>
</feature>
<evidence type="ECO:0000256" key="5">
    <source>
        <dbReference type="ARBA" id="ARBA00022989"/>
    </source>
</evidence>
<dbReference type="AlphaFoldDB" id="A0A2S3WGB9"/>
<evidence type="ECO:0000256" key="4">
    <source>
        <dbReference type="ARBA" id="ARBA00022692"/>
    </source>
</evidence>
<feature type="transmembrane region" description="Helical" evidence="7">
    <location>
        <begin position="118"/>
        <end position="138"/>
    </location>
</feature>
<sequence length="333" mass="36177">MFGVDALTLLSAGALAFALLTYVMLDGTDLGVGMLMGINRRPEQRQVMLLSILPIWDANETWLVLGGGGLLALFPLAYAILLPALYVPFLLMFMALLVRAVGIEFREHLPRKGMGDALLLGGSLLATLCQGVALGTLLQGVPHKAGQYNGNGWEWLGSFPLLCGLALVAGYLWLGACWLYWRSEGDLHQRSRRQARYLSLLALSLLAAVLICTLGVDQRYWQRLSEPWIAGPSLASVTLLLLGYQLAWRSRWHCLPLLMALGVVAVAFALMLLALFPLIIPPDLSLAQAASSPTSQTFMLVGFAIIAPITLAYNTLGFRVFAGKIRAPDARSE</sequence>
<feature type="transmembrane region" description="Helical" evidence="7">
    <location>
        <begin position="158"/>
        <end position="181"/>
    </location>
</feature>
<feature type="transmembrane region" description="Helical" evidence="7">
    <location>
        <begin position="228"/>
        <end position="248"/>
    </location>
</feature>
<dbReference type="GO" id="GO:0016682">
    <property type="term" value="F:oxidoreductase activity, acting on diphenols and related substances as donors, oxygen as acceptor"/>
    <property type="evidence" value="ECO:0007669"/>
    <property type="project" value="TreeGrafter"/>
</dbReference>
<feature type="transmembrane region" description="Helical" evidence="7">
    <location>
        <begin position="255"/>
        <end position="280"/>
    </location>
</feature>
<dbReference type="GO" id="GO:0009055">
    <property type="term" value="F:electron transfer activity"/>
    <property type="evidence" value="ECO:0007669"/>
    <property type="project" value="TreeGrafter"/>
</dbReference>
<feature type="transmembrane region" description="Helical" evidence="7">
    <location>
        <begin position="197"/>
        <end position="216"/>
    </location>
</feature>
<dbReference type="InterPro" id="IPR003317">
    <property type="entry name" value="Cyt-d_oxidase_su2"/>
</dbReference>
<dbReference type="GO" id="GO:0005886">
    <property type="term" value="C:plasma membrane"/>
    <property type="evidence" value="ECO:0007669"/>
    <property type="project" value="UniProtKB-SubCell"/>
</dbReference>
<dbReference type="Pfam" id="PF02322">
    <property type="entry name" value="Cyt_bd_oxida_II"/>
    <property type="match status" value="1"/>
</dbReference>
<comment type="caution">
    <text evidence="8">The sequence shown here is derived from an EMBL/GenBank/DDBJ whole genome shotgun (WGS) entry which is preliminary data.</text>
</comment>
<feature type="transmembrane region" description="Helical" evidence="7">
    <location>
        <begin position="300"/>
        <end position="322"/>
    </location>
</feature>
<dbReference type="EMBL" id="MIND01000018">
    <property type="protein sequence ID" value="POF89899.1"/>
    <property type="molecule type" value="Genomic_DNA"/>
</dbReference>
<accession>A0A2S3WGB9</accession>
<keyword evidence="6 7" id="KW-0472">Membrane</keyword>
<evidence type="ECO:0000256" key="7">
    <source>
        <dbReference type="SAM" id="Phobius"/>
    </source>
</evidence>
<dbReference type="Proteomes" id="UP000237194">
    <property type="component" value="Unassembled WGS sequence"/>
</dbReference>
<feature type="transmembrane region" description="Helical" evidence="7">
    <location>
        <begin position="77"/>
        <end position="98"/>
    </location>
</feature>
<evidence type="ECO:0000256" key="3">
    <source>
        <dbReference type="ARBA" id="ARBA00022475"/>
    </source>
</evidence>
<name>A0A2S3WGB9_PSEPU</name>
<evidence type="ECO:0000256" key="2">
    <source>
        <dbReference type="ARBA" id="ARBA00007543"/>
    </source>
</evidence>
<evidence type="ECO:0000313" key="8">
    <source>
        <dbReference type="EMBL" id="POF89899.1"/>
    </source>
</evidence>
<reference evidence="8 9" key="1">
    <citation type="submission" date="2016-08" db="EMBL/GenBank/DDBJ databases">
        <authorList>
            <person name="Seilhamer J.J."/>
        </authorList>
    </citation>
    <scope>NUCLEOTIDE SEQUENCE [LARGE SCALE GENOMIC DNA]</scope>
    <source>
        <strain evidence="8 9">KT-27</strain>
    </source>
</reference>
<evidence type="ECO:0000256" key="6">
    <source>
        <dbReference type="ARBA" id="ARBA00023136"/>
    </source>
</evidence>
<evidence type="ECO:0000313" key="9">
    <source>
        <dbReference type="Proteomes" id="UP000237194"/>
    </source>
</evidence>
<dbReference type="PANTHER" id="PTHR43141:SF4">
    <property type="entry name" value="CYTOCHROME BD2 SUBUNIT II"/>
    <property type="match status" value="1"/>
</dbReference>
<keyword evidence="3" id="KW-1003">Cell membrane</keyword>
<keyword evidence="5 7" id="KW-1133">Transmembrane helix</keyword>
<evidence type="ECO:0000256" key="1">
    <source>
        <dbReference type="ARBA" id="ARBA00004651"/>
    </source>
</evidence>
<dbReference type="RefSeq" id="WP_103437894.1">
    <property type="nucleotide sequence ID" value="NZ_MIND01000018.1"/>
</dbReference>
<comment type="similarity">
    <text evidence="2">Belongs to the cytochrome ubiquinol oxidase subunit 2 family.</text>
</comment>
<gene>
    <name evidence="8" type="ORF">BGP80_18840</name>
</gene>
<dbReference type="PANTHER" id="PTHR43141">
    <property type="entry name" value="CYTOCHROME BD2 SUBUNIT II"/>
    <property type="match status" value="1"/>
</dbReference>
<protein>
    <submittedName>
        <fullName evidence="8">Cytochrome d ubiquinol oxidase subunit II</fullName>
    </submittedName>
</protein>
<organism evidence="8 9">
    <name type="scientific">Pseudomonas putida</name>
    <name type="common">Arthrobacter siderocapsulatus</name>
    <dbReference type="NCBI Taxonomy" id="303"/>
    <lineage>
        <taxon>Bacteria</taxon>
        <taxon>Pseudomonadati</taxon>
        <taxon>Pseudomonadota</taxon>
        <taxon>Gammaproteobacteria</taxon>
        <taxon>Pseudomonadales</taxon>
        <taxon>Pseudomonadaceae</taxon>
        <taxon>Pseudomonas</taxon>
    </lineage>
</organism>
<proteinExistence type="inferred from homology"/>